<name>A0ABX6SWN3_9ACTN</name>
<protein>
    <submittedName>
        <fullName evidence="1">Glycosyltransferase</fullName>
    </submittedName>
</protein>
<dbReference type="Pfam" id="PF13692">
    <property type="entry name" value="Glyco_trans_1_4"/>
    <property type="match status" value="1"/>
</dbReference>
<organism evidence="1 2">
    <name type="scientific">Aeromicrobium senzhongii</name>
    <dbReference type="NCBI Taxonomy" id="2663859"/>
    <lineage>
        <taxon>Bacteria</taxon>
        <taxon>Bacillati</taxon>
        <taxon>Actinomycetota</taxon>
        <taxon>Actinomycetes</taxon>
        <taxon>Propionibacteriales</taxon>
        <taxon>Nocardioidaceae</taxon>
        <taxon>Aeromicrobium</taxon>
    </lineage>
</organism>
<reference evidence="1 2" key="1">
    <citation type="submission" date="2020-08" db="EMBL/GenBank/DDBJ databases">
        <title>Novel species in genus Aeromicrobium.</title>
        <authorList>
            <person name="Zhang G."/>
        </authorList>
    </citation>
    <scope>NUCLEOTIDE SEQUENCE [LARGE SCALE GENOMIC DNA]</scope>
    <source>
        <strain evidence="2">zg-629</strain>
    </source>
</reference>
<proteinExistence type="predicted"/>
<keyword evidence="2" id="KW-1185">Reference proteome</keyword>
<dbReference type="Proteomes" id="UP000515871">
    <property type="component" value="Chromosome"/>
</dbReference>
<accession>A0ABX6SWN3</accession>
<dbReference type="SUPFAM" id="SSF53756">
    <property type="entry name" value="UDP-Glycosyltransferase/glycogen phosphorylase"/>
    <property type="match status" value="1"/>
</dbReference>
<dbReference type="Gene3D" id="3.40.50.2000">
    <property type="entry name" value="Glycogen Phosphorylase B"/>
    <property type="match status" value="2"/>
</dbReference>
<gene>
    <name evidence="1" type="ORF">H9L21_03310</name>
</gene>
<dbReference type="RefSeq" id="WP_154595700.1">
    <property type="nucleotide sequence ID" value="NZ_CP060587.1"/>
</dbReference>
<dbReference type="EMBL" id="CP060587">
    <property type="protein sequence ID" value="QNL94992.1"/>
    <property type="molecule type" value="Genomic_DNA"/>
</dbReference>
<evidence type="ECO:0000313" key="1">
    <source>
        <dbReference type="EMBL" id="QNL94992.1"/>
    </source>
</evidence>
<sequence length="340" mass="38059">MTHPDDLVVLESFPPPRPTTNPYITQLSQVLSRTSGLALRHFSYRAALTSRYDVFHTHWPENLVGGHHWYGRVARRALAVLLLLRLWALRVPVVRTWHNLERPSDLGRIDQWLLDGFDRLTALRIVLNPVTEQISSSPVVTILHGHYRDWYGHHHQPPATPGRVGYVGLIRRYKGVEDLLAAFARIDDPAASLRVVGKPSTPELEETIRTLAREDPRMSVRLEFVDDADYAAELASMSLVAMPYRHMHNSGVALAALSVGRPVLMPDNPVNRALAEEVGHRWVHLFTGVVDEHDVSAALAAASTLAPTDRPDLSRRDWDDAGTAHLVAFAAATSREGKRR</sequence>
<evidence type="ECO:0000313" key="2">
    <source>
        <dbReference type="Proteomes" id="UP000515871"/>
    </source>
</evidence>